<evidence type="ECO:0000313" key="1">
    <source>
        <dbReference type="EMBL" id="JAD80080.1"/>
    </source>
</evidence>
<accession>A0A0A9D354</accession>
<reference evidence="1" key="1">
    <citation type="submission" date="2014-09" db="EMBL/GenBank/DDBJ databases">
        <authorList>
            <person name="Magalhaes I.L.F."/>
            <person name="Oliveira U."/>
            <person name="Santos F.R."/>
            <person name="Vidigal T.H.D.A."/>
            <person name="Brescovit A.D."/>
            <person name="Santos A.J."/>
        </authorList>
    </citation>
    <scope>NUCLEOTIDE SEQUENCE</scope>
    <source>
        <tissue evidence="1">Shoot tissue taken approximately 20 cm above the soil surface</tissue>
    </source>
</reference>
<reference evidence="1" key="2">
    <citation type="journal article" date="2015" name="Data Brief">
        <title>Shoot transcriptome of the giant reed, Arundo donax.</title>
        <authorList>
            <person name="Barrero R.A."/>
            <person name="Guerrero F.D."/>
            <person name="Moolhuijzen P."/>
            <person name="Goolsby J.A."/>
            <person name="Tidwell J."/>
            <person name="Bellgard S.E."/>
            <person name="Bellgard M.I."/>
        </authorList>
    </citation>
    <scope>NUCLEOTIDE SEQUENCE</scope>
    <source>
        <tissue evidence="1">Shoot tissue taken approximately 20 cm above the soil surface</tissue>
    </source>
</reference>
<sequence length="40" mass="4705">MVARLYLKLRFKVSVLIRYDGSPKYYPQSIIILTCHHPIA</sequence>
<organism evidence="1">
    <name type="scientific">Arundo donax</name>
    <name type="common">Giant reed</name>
    <name type="synonym">Donax arundinaceus</name>
    <dbReference type="NCBI Taxonomy" id="35708"/>
    <lineage>
        <taxon>Eukaryota</taxon>
        <taxon>Viridiplantae</taxon>
        <taxon>Streptophyta</taxon>
        <taxon>Embryophyta</taxon>
        <taxon>Tracheophyta</taxon>
        <taxon>Spermatophyta</taxon>
        <taxon>Magnoliopsida</taxon>
        <taxon>Liliopsida</taxon>
        <taxon>Poales</taxon>
        <taxon>Poaceae</taxon>
        <taxon>PACMAD clade</taxon>
        <taxon>Arundinoideae</taxon>
        <taxon>Arundineae</taxon>
        <taxon>Arundo</taxon>
    </lineage>
</organism>
<dbReference type="EMBL" id="GBRH01217815">
    <property type="protein sequence ID" value="JAD80080.1"/>
    <property type="molecule type" value="Transcribed_RNA"/>
</dbReference>
<name>A0A0A9D354_ARUDO</name>
<protein>
    <submittedName>
        <fullName evidence="1">Uncharacterized protein</fullName>
    </submittedName>
</protein>
<proteinExistence type="predicted"/>
<dbReference type="AlphaFoldDB" id="A0A0A9D354"/>